<sequence>MISVEASRRVVALNPPFALGTDASGQFMEDVVGVLFDPGLAFVCGFDQVASFYSWLTKR</sequence>
<protein>
    <submittedName>
        <fullName evidence="1">Uncharacterized protein</fullName>
    </submittedName>
</protein>
<name>A0A381Q2P4_9ZZZZ</name>
<accession>A0A381Q2P4</accession>
<organism evidence="1">
    <name type="scientific">marine metagenome</name>
    <dbReference type="NCBI Taxonomy" id="408172"/>
    <lineage>
        <taxon>unclassified sequences</taxon>
        <taxon>metagenomes</taxon>
        <taxon>ecological metagenomes</taxon>
    </lineage>
</organism>
<dbReference type="EMBL" id="UINC01001183">
    <property type="protein sequence ID" value="SUZ73615.1"/>
    <property type="molecule type" value="Genomic_DNA"/>
</dbReference>
<reference evidence="1" key="1">
    <citation type="submission" date="2018-05" db="EMBL/GenBank/DDBJ databases">
        <authorList>
            <person name="Lanie J.A."/>
            <person name="Ng W.-L."/>
            <person name="Kazmierczak K.M."/>
            <person name="Andrzejewski T.M."/>
            <person name="Davidsen T.M."/>
            <person name="Wayne K.J."/>
            <person name="Tettelin H."/>
            <person name="Glass J.I."/>
            <person name="Rusch D."/>
            <person name="Podicherti R."/>
            <person name="Tsui H.-C.T."/>
            <person name="Winkler M.E."/>
        </authorList>
    </citation>
    <scope>NUCLEOTIDE SEQUENCE</scope>
</reference>
<evidence type="ECO:0000313" key="1">
    <source>
        <dbReference type="EMBL" id="SUZ73615.1"/>
    </source>
</evidence>
<proteinExistence type="predicted"/>
<dbReference type="AlphaFoldDB" id="A0A381Q2P4"/>
<gene>
    <name evidence="1" type="ORF">METZ01_LOCUS26469</name>
</gene>